<comment type="caution">
    <text evidence="2">The sequence shown here is derived from an EMBL/GenBank/DDBJ whole genome shotgun (WGS) entry which is preliminary data.</text>
</comment>
<dbReference type="Proteomes" id="UP000316759">
    <property type="component" value="Unassembled WGS sequence"/>
</dbReference>
<organism evidence="2 3">
    <name type="scientific">Fasciola gigantica</name>
    <name type="common">Giant liver fluke</name>
    <dbReference type="NCBI Taxonomy" id="46835"/>
    <lineage>
        <taxon>Eukaryota</taxon>
        <taxon>Metazoa</taxon>
        <taxon>Spiralia</taxon>
        <taxon>Lophotrochozoa</taxon>
        <taxon>Platyhelminthes</taxon>
        <taxon>Trematoda</taxon>
        <taxon>Digenea</taxon>
        <taxon>Plagiorchiida</taxon>
        <taxon>Echinostomata</taxon>
        <taxon>Echinostomatoidea</taxon>
        <taxon>Fasciolidae</taxon>
        <taxon>Fasciola</taxon>
    </lineage>
</organism>
<reference evidence="2 3" key="1">
    <citation type="submission" date="2019-04" db="EMBL/GenBank/DDBJ databases">
        <title>Annotation for the trematode Fasciola gigantica.</title>
        <authorList>
            <person name="Choi Y.-J."/>
        </authorList>
    </citation>
    <scope>NUCLEOTIDE SEQUENCE [LARGE SCALE GENOMIC DNA]</scope>
    <source>
        <strain evidence="2">Uganda_cow_1</strain>
    </source>
</reference>
<name>A0A504YNR8_FASGI</name>
<accession>A0A504YNR8</accession>
<feature type="compositionally biased region" description="Polar residues" evidence="1">
    <location>
        <begin position="140"/>
        <end position="154"/>
    </location>
</feature>
<keyword evidence="3" id="KW-1185">Reference proteome</keyword>
<evidence type="ECO:0000313" key="3">
    <source>
        <dbReference type="Proteomes" id="UP000316759"/>
    </source>
</evidence>
<dbReference type="EMBL" id="SUNJ01006244">
    <property type="protein sequence ID" value="TPP62964.1"/>
    <property type="molecule type" value="Genomic_DNA"/>
</dbReference>
<dbReference type="AlphaFoldDB" id="A0A504YNR8"/>
<feature type="region of interest" description="Disordered" evidence="1">
    <location>
        <begin position="140"/>
        <end position="186"/>
    </location>
</feature>
<sequence>MSDLKEAKIGAQEQRIDAFLKVYSEHPEMIKLEMERFRSIHGIPERFAEQLWGTVRKKISVHSETENLVLQCQCIADVTAVLNFTNEVLQSDLARSLFRSRRLRRSINRLYQSFKVFKRPKKALNGLRTLGYSDLLKIQSSPRKMSRTTGSSREQTPRRSPSLRRKTSPSKSDVLYLSRPLPQTDS</sequence>
<protein>
    <submittedName>
        <fullName evidence="2">Uncharacterized protein</fullName>
    </submittedName>
</protein>
<gene>
    <name evidence="2" type="ORF">FGIG_08666</name>
</gene>
<evidence type="ECO:0000256" key="1">
    <source>
        <dbReference type="SAM" id="MobiDB-lite"/>
    </source>
</evidence>
<proteinExistence type="predicted"/>
<evidence type="ECO:0000313" key="2">
    <source>
        <dbReference type="EMBL" id="TPP62964.1"/>
    </source>
</evidence>